<dbReference type="InterPro" id="IPR045175">
    <property type="entry name" value="M28_fam"/>
</dbReference>
<evidence type="ECO:0000313" key="4">
    <source>
        <dbReference type="Proteomes" id="UP000290545"/>
    </source>
</evidence>
<dbReference type="GO" id="GO:0006508">
    <property type="term" value="P:proteolysis"/>
    <property type="evidence" value="ECO:0007669"/>
    <property type="project" value="InterPro"/>
</dbReference>
<dbReference type="Pfam" id="PF04389">
    <property type="entry name" value="Peptidase_M28"/>
    <property type="match status" value="1"/>
</dbReference>
<dbReference type="InterPro" id="IPR007484">
    <property type="entry name" value="Peptidase_M28"/>
</dbReference>
<keyword evidence="4" id="KW-1185">Reference proteome</keyword>
<dbReference type="InterPro" id="IPR046450">
    <property type="entry name" value="PA_dom_sf"/>
</dbReference>
<dbReference type="GO" id="GO:0008235">
    <property type="term" value="F:metalloexopeptidase activity"/>
    <property type="evidence" value="ECO:0007669"/>
    <property type="project" value="InterPro"/>
</dbReference>
<dbReference type="PANTHER" id="PTHR12147">
    <property type="entry name" value="METALLOPEPTIDASE M28 FAMILY MEMBER"/>
    <property type="match status" value="1"/>
</dbReference>
<protein>
    <submittedName>
        <fullName evidence="3">M28 family peptidase</fullName>
    </submittedName>
</protein>
<evidence type="ECO:0000259" key="2">
    <source>
        <dbReference type="Pfam" id="PF04389"/>
    </source>
</evidence>
<dbReference type="AlphaFoldDB" id="A0A4Q1CZV7"/>
<organism evidence="3 4">
    <name type="scientific">Filimonas effusa</name>
    <dbReference type="NCBI Taxonomy" id="2508721"/>
    <lineage>
        <taxon>Bacteria</taxon>
        <taxon>Pseudomonadati</taxon>
        <taxon>Bacteroidota</taxon>
        <taxon>Chitinophagia</taxon>
        <taxon>Chitinophagales</taxon>
        <taxon>Chitinophagaceae</taxon>
        <taxon>Filimonas</taxon>
    </lineage>
</organism>
<sequence length="516" mass="56937">MKKLLAGVLCLTLAGTTTFAQRDKPAAKFSKEIKASSIKEKLTIIASDEMQGRATATEGQRKAAAYIEAQFKALGLQPGTTNGFQQQYPVYYDTISQAKLSVNGKAFSFGKDFVIGLEQLADTTAAIKEIVLAGYGITDSIYDDYRDLDVKGKCVLIAEGEPKLENGNYLLTGTTKASRSAGQFVKLTNAMKHGAAMVLYYRQAPQSSFPALALKSGQYFYPKKQNGKFGINSITINDQVLEAIAEGLSKDLDGMIEAGNSLSTTLTTDINITLEKKQLNVFSSNVIGVLPGTDKKDEYVFITAHYDHLGISSTGKIFYGADDDGSGTAAVIEMAKAFKAASDKGKGPRRSIVFMTVSGEEKGLWGSSYYTDNPTVSLPKVSADLNIDMIGRVDTSYRGNPNNYLYVIGDDKISSDLTPITDSINKAYLKMELDRKYNDPSDPNRIFYRSDHYNFAKHNVPIIFYFSGLHPDYHRTTDTVDKIRFDLMEKRTRLIFLTGWAIANRDELLIRDRPLK</sequence>
<comment type="caution">
    <text evidence="3">The sequence shown here is derived from an EMBL/GenBank/DDBJ whole genome shotgun (WGS) entry which is preliminary data.</text>
</comment>
<dbReference type="Gene3D" id="3.40.630.10">
    <property type="entry name" value="Zn peptidases"/>
    <property type="match status" value="2"/>
</dbReference>
<dbReference type="Proteomes" id="UP000290545">
    <property type="component" value="Unassembled WGS sequence"/>
</dbReference>
<gene>
    <name evidence="3" type="ORF">ESB13_22525</name>
</gene>
<accession>A0A4Q1CZV7</accession>
<proteinExistence type="predicted"/>
<keyword evidence="1" id="KW-0732">Signal</keyword>
<dbReference type="EMBL" id="SDHZ01000005">
    <property type="protein sequence ID" value="RXK80933.1"/>
    <property type="molecule type" value="Genomic_DNA"/>
</dbReference>
<evidence type="ECO:0000313" key="3">
    <source>
        <dbReference type="EMBL" id="RXK80933.1"/>
    </source>
</evidence>
<evidence type="ECO:0000256" key="1">
    <source>
        <dbReference type="SAM" id="SignalP"/>
    </source>
</evidence>
<dbReference type="OrthoDB" id="9764939at2"/>
<feature type="chain" id="PRO_5021000948" evidence="1">
    <location>
        <begin position="21"/>
        <end position="516"/>
    </location>
</feature>
<dbReference type="SUPFAM" id="SSF53187">
    <property type="entry name" value="Zn-dependent exopeptidases"/>
    <property type="match status" value="1"/>
</dbReference>
<dbReference type="SUPFAM" id="SSF52025">
    <property type="entry name" value="PA domain"/>
    <property type="match status" value="1"/>
</dbReference>
<feature type="domain" description="Peptidase M28" evidence="2">
    <location>
        <begin position="285"/>
        <end position="495"/>
    </location>
</feature>
<feature type="signal peptide" evidence="1">
    <location>
        <begin position="1"/>
        <end position="20"/>
    </location>
</feature>
<dbReference type="RefSeq" id="WP_129006119.1">
    <property type="nucleotide sequence ID" value="NZ_SDHZ01000005.1"/>
</dbReference>
<dbReference type="Gene3D" id="3.50.30.30">
    <property type="match status" value="1"/>
</dbReference>
<name>A0A4Q1CZV7_9BACT</name>
<dbReference type="PANTHER" id="PTHR12147:SF26">
    <property type="entry name" value="PEPTIDASE M28 DOMAIN-CONTAINING PROTEIN"/>
    <property type="match status" value="1"/>
</dbReference>
<reference evidence="3 4" key="1">
    <citation type="submission" date="2019-01" db="EMBL/GenBank/DDBJ databases">
        <title>Filimonas sp. strain TTM-71.</title>
        <authorList>
            <person name="Chen W.-M."/>
        </authorList>
    </citation>
    <scope>NUCLEOTIDE SEQUENCE [LARGE SCALE GENOMIC DNA]</scope>
    <source>
        <strain evidence="3 4">TTM-71</strain>
    </source>
</reference>